<dbReference type="GO" id="GO:0019899">
    <property type="term" value="F:enzyme binding"/>
    <property type="evidence" value="ECO:0007669"/>
    <property type="project" value="UniProtKB-ARBA"/>
</dbReference>
<keyword evidence="7" id="KW-0378">Hydrolase</keyword>
<proteinExistence type="predicted"/>
<dbReference type="Pfam" id="PF00665">
    <property type="entry name" value="rve"/>
    <property type="match status" value="1"/>
</dbReference>
<dbReference type="Pfam" id="PF00078">
    <property type="entry name" value="RVT_1"/>
    <property type="match status" value="1"/>
</dbReference>
<keyword evidence="9" id="KW-0862">Zinc</keyword>
<dbReference type="PROSITE" id="PS50158">
    <property type="entry name" value="ZF_CCHC"/>
    <property type="match status" value="1"/>
</dbReference>
<dbReference type="InterPro" id="IPR021109">
    <property type="entry name" value="Peptidase_aspartic_dom_sf"/>
</dbReference>
<evidence type="ECO:0000313" key="14">
    <source>
        <dbReference type="Proteomes" id="UP000095281"/>
    </source>
</evidence>
<organism evidence="14 15">
    <name type="scientific">Meloidogyne hapla</name>
    <name type="common">Root-knot nematode worm</name>
    <dbReference type="NCBI Taxonomy" id="6305"/>
    <lineage>
        <taxon>Eukaryota</taxon>
        <taxon>Metazoa</taxon>
        <taxon>Ecdysozoa</taxon>
        <taxon>Nematoda</taxon>
        <taxon>Chromadorea</taxon>
        <taxon>Rhabditida</taxon>
        <taxon>Tylenchina</taxon>
        <taxon>Tylenchomorpha</taxon>
        <taxon>Tylenchoidea</taxon>
        <taxon>Meloidogynidae</taxon>
        <taxon>Meloidogyninae</taxon>
        <taxon>Meloidogyne</taxon>
    </lineage>
</organism>
<dbReference type="EC" id="2.7.7.49" evidence="1"/>
<accession>A0A1I8BI83</accession>
<dbReference type="Pfam" id="PF17917">
    <property type="entry name" value="RT_RNaseH"/>
    <property type="match status" value="1"/>
</dbReference>
<dbReference type="CDD" id="cd00303">
    <property type="entry name" value="retropepsin_like"/>
    <property type="match status" value="1"/>
</dbReference>
<keyword evidence="14" id="KW-1185">Reference proteome</keyword>
<evidence type="ECO:0000256" key="8">
    <source>
        <dbReference type="ARBA" id="ARBA00022918"/>
    </source>
</evidence>
<feature type="region of interest" description="Disordered" evidence="10">
    <location>
        <begin position="2126"/>
        <end position="2166"/>
    </location>
</feature>
<dbReference type="FunFam" id="3.10.10.10:FF:000007">
    <property type="entry name" value="Retrovirus-related Pol polyprotein from transposon 17.6-like Protein"/>
    <property type="match status" value="1"/>
</dbReference>
<dbReference type="CDD" id="cd09274">
    <property type="entry name" value="RNase_HI_RT_Ty3"/>
    <property type="match status" value="1"/>
</dbReference>
<dbReference type="PROSITE" id="PS50878">
    <property type="entry name" value="RT_POL"/>
    <property type="match status" value="1"/>
</dbReference>
<dbReference type="GO" id="GO:0003676">
    <property type="term" value="F:nucleic acid binding"/>
    <property type="evidence" value="ECO:0007669"/>
    <property type="project" value="InterPro"/>
</dbReference>
<dbReference type="PANTHER" id="PTHR37984:SF5">
    <property type="entry name" value="PROTEIN NYNRIN-LIKE"/>
    <property type="match status" value="1"/>
</dbReference>
<keyword evidence="4" id="KW-0548">Nucleotidyltransferase</keyword>
<feature type="domain" description="CCHC-type" evidence="11">
    <location>
        <begin position="437"/>
        <end position="449"/>
    </location>
</feature>
<dbReference type="GO" id="GO:0006508">
    <property type="term" value="P:proteolysis"/>
    <property type="evidence" value="ECO:0007669"/>
    <property type="project" value="UniProtKB-KW"/>
</dbReference>
<dbReference type="InterPro" id="IPR043128">
    <property type="entry name" value="Rev_trsase/Diguanyl_cyclase"/>
</dbReference>
<evidence type="ECO:0000256" key="4">
    <source>
        <dbReference type="ARBA" id="ARBA00022695"/>
    </source>
</evidence>
<dbReference type="Pfam" id="PF00098">
    <property type="entry name" value="zf-CCHC"/>
    <property type="match status" value="1"/>
</dbReference>
<evidence type="ECO:0000256" key="9">
    <source>
        <dbReference type="PROSITE-ProRule" id="PRU00047"/>
    </source>
</evidence>
<dbReference type="PROSITE" id="PS50994">
    <property type="entry name" value="INTEGRASE"/>
    <property type="match status" value="1"/>
</dbReference>
<evidence type="ECO:0000256" key="6">
    <source>
        <dbReference type="ARBA" id="ARBA00022759"/>
    </source>
</evidence>
<dbReference type="PANTHER" id="PTHR37984">
    <property type="entry name" value="PROTEIN CBG26694"/>
    <property type="match status" value="1"/>
</dbReference>
<evidence type="ECO:0000256" key="10">
    <source>
        <dbReference type="SAM" id="MobiDB-lite"/>
    </source>
</evidence>
<evidence type="ECO:0000256" key="1">
    <source>
        <dbReference type="ARBA" id="ARBA00012493"/>
    </source>
</evidence>
<dbReference type="FunFam" id="3.30.70.270:FF:000020">
    <property type="entry name" value="Transposon Tf2-6 polyprotein-like Protein"/>
    <property type="match status" value="1"/>
</dbReference>
<evidence type="ECO:0000256" key="7">
    <source>
        <dbReference type="ARBA" id="ARBA00022801"/>
    </source>
</evidence>
<dbReference type="Gene3D" id="3.10.10.10">
    <property type="entry name" value="HIV Type 1 Reverse Transcriptase, subunit A, domain 1"/>
    <property type="match status" value="1"/>
</dbReference>
<keyword evidence="6" id="KW-0255">Endonuclease</keyword>
<keyword evidence="5" id="KW-0540">Nuclease</keyword>
<keyword evidence="8" id="KW-0695">RNA-directed DNA polymerase</keyword>
<evidence type="ECO:0000259" key="12">
    <source>
        <dbReference type="PROSITE" id="PS50878"/>
    </source>
</evidence>
<feature type="compositionally biased region" description="Polar residues" evidence="10">
    <location>
        <begin position="83"/>
        <end position="92"/>
    </location>
</feature>
<evidence type="ECO:0000313" key="15">
    <source>
        <dbReference type="WBParaSite" id="MhA1_Contig2419.frz3.fgene1"/>
    </source>
</evidence>
<dbReference type="InterPro" id="IPR041373">
    <property type="entry name" value="RT_RNaseH"/>
</dbReference>
<evidence type="ECO:0000256" key="5">
    <source>
        <dbReference type="ARBA" id="ARBA00022722"/>
    </source>
</evidence>
<dbReference type="InterPro" id="IPR036397">
    <property type="entry name" value="RNaseH_sf"/>
</dbReference>
<dbReference type="SUPFAM" id="SSF53098">
    <property type="entry name" value="Ribonuclease H-like"/>
    <property type="match status" value="1"/>
</dbReference>
<keyword evidence="3" id="KW-0808">Transferase</keyword>
<dbReference type="GO" id="GO:0008270">
    <property type="term" value="F:zinc ion binding"/>
    <property type="evidence" value="ECO:0007669"/>
    <property type="project" value="UniProtKB-KW"/>
</dbReference>
<sequence length="2194" mass="249752">MPVVTRQKARKDKALEQEEETDPTITNFVNSDMDENDILDVSEMGGNELSADLTPEEEQQLLDGNNINKKKNGEENPKKKLNQATTQTSPAPINKNAQAQNRLLPQIPPQSAQNVVYPQQFPNFPVFAQQMPNFQMYPQFPSIPMGSQSTSIMPGAQQFPNLMPVYTPQVMYPQMPFNQLQNFHPQANFNAPMNQTQNFPQPSPTVAQPPINTRNDQRPTTDFMGFMHSFDRMSLSWALDKIQDLKGPEGVDQIKTFFKKFDSATEGISDVVRLKALESKISGRAERAFNTALGNSPFIYSSVRREMLRILETTDTKEICAFDELMSGVKRRENENIDTLANRIASLVKRAYPGMTNNLLDEYSIKHLIRSIGDSNLALNLEIARQDGMSFDSFVSLAARAESTQKATRHINFQSKPVVQQFPQRNNNFTPRNEITCFTCGKPGHFSRDYYTNRNNQYGGKENMSGATGANKTFLNNKNNVNEASQNTAFWRGNSQPRALPPSNNQLKNGCITIQDEIPENHVNSCGVNILEIEEELKKIPEQELEKVEIIKKSIGPVMSIKVNVKGLTATGMLDGGAQISLISSNFLLKMLKDKEIELKNIGFSRTKAKISDVNGQKLECHGIVELEVKRENLNEVKTCFHITDAPFGYDLLFGTNSLGSLGFKLMDIPNNSLIDFGNVNRDQNMNTARVIYKTRIQALSVKNIEVSIGKEWEGKEIVLHSENQRKESAIKVEPSIGKAESGKNFARIFNSSCVPIELEENEVIGNVESFEHCQNAIEFSSSMKVKESWRHTNVKLSAKIDELNKYIKQNTGNLSEKENSALKELIIDFEEIFALDDKELTQTNLIEHQIETANAQPVKTRCRPIPYAYREKVALMIQDYLERGIIRGSNSPWASPIVIVPKKDGSLRFCVDFRGVNSVTIKDSYPLPNIDNILLTLGGKKFFSCLDFLSGYWQIKMEPQSIEKTAFITEFGLHEFLVLPFGLCNAVATFQRFMNKLFEDVVNKFVFIYIDDILIASESWEEHIEHLKIIFKRISEAGLKLKIAKCKFACTEIPFLGHILTREGIKKDAEKTKAVVNCPIPKTRKQLSSLLGFLSYYRKFIHGFSTLASPLFKLLRKDNDFKIGETEKTAIELLKEKLLENAILYFPDFKEAINNPKRRFIMLTDASKIGIAAILCQTDKEGNVRPIFFASRQCNKHEAKYCATELEALAIRFGSKKFFQFIAQIPTRVLTDHRALVSMFKSKKETGNTRVDKWLLELNSRFTLQVEYNPGKQNIVADFLSRAPTWDESKIKEIDPPEEEEIAFVGQLTQIDIEEKEIEKERRMGRKDKRKRDLVFFMNFLKKGIGQMKLRRDRNESHSGKCAGHLSGRKIFKQLAVKYYWPNMQSECINSALKCRICAHSRNPKSNEPPMKIVRTSEPFELICLDILDVGPSNANSRYIFVAVDHFSKYVIAVPIPDKSAESIAKALVENVILIYGAPKRIHSDRGKEFLNSIIKEITNTLKIEQTVTAGYDPNANGLVERINQIIIGMLKRSTASNWTWPERLPYLIFAYNSTPSETTGFSPYNLILGKPPNLPFEEMTLSVNPLYTIDDETYIQLFRENLLQLIDKAKENSEKAQEKSKKWYDSQPKVTANKFKIGERVMVIFPGKNRNAPHKKLLWNHFGPYKILEMNESSATLTPVDKSTEKIKVPLERLIRVPPGVPDVATLPRGKNPFKNILMSILLAGIEQIENKNKQIELGIKEKNLGQEKSQKVFLLNASFSDENMELGTEELAWTKCSSNENLKVGDLDPVLNKETGIGARSINTAMKTLLATFLLRTNEIKATSAARNILNKILDTIPGTELIKYVEERGDTVKSGLFPNEQQIESSLSIWFEYCQEARKTLEATKFEKIRMTIPEVVERMNEAEKRGCAKSITIHKAKQLIHHQRVFVGDSSANQLSKIFNPSYFLGKEGGSLNEVIRKFNEAVLSSEVQVVVVMVGRDALLGGETVDQVIEEARRLKQLLERFNQIHVIWLPPPYVRQKHTEYEELLPRLIYLFNEEESDKFEFITTTTTGRSFLELTRFGNSFNGLMVEADGKLKQNGIEAMKAWLVTQVPGFPGDHELGVRNVRSQVVVPVNRRREERTFRGRDYSRGRGLGDRTRSSRGQMERNFRGRGLGDRTPRRSVFERIYRSPYRYDRSRSRRDVSRSRERT</sequence>
<dbReference type="Gene3D" id="2.40.70.10">
    <property type="entry name" value="Acid Proteases"/>
    <property type="match status" value="1"/>
</dbReference>
<evidence type="ECO:0000256" key="2">
    <source>
        <dbReference type="ARBA" id="ARBA00022670"/>
    </source>
</evidence>
<dbReference type="InterPro" id="IPR036875">
    <property type="entry name" value="Znf_CCHC_sf"/>
</dbReference>
<dbReference type="GO" id="GO:0004519">
    <property type="term" value="F:endonuclease activity"/>
    <property type="evidence" value="ECO:0007669"/>
    <property type="project" value="UniProtKB-KW"/>
</dbReference>
<feature type="region of interest" description="Disordered" evidence="10">
    <location>
        <begin position="1"/>
        <end position="92"/>
    </location>
</feature>
<feature type="domain" description="Integrase catalytic" evidence="13">
    <location>
        <begin position="1416"/>
        <end position="1573"/>
    </location>
</feature>
<dbReference type="GO" id="GO:0015074">
    <property type="term" value="P:DNA integration"/>
    <property type="evidence" value="ECO:0007669"/>
    <property type="project" value="InterPro"/>
</dbReference>
<keyword evidence="9" id="KW-0863">Zinc-finger</keyword>
<dbReference type="CDD" id="cd01647">
    <property type="entry name" value="RT_LTR"/>
    <property type="match status" value="1"/>
</dbReference>
<name>A0A1I8BI83_MELHA</name>
<dbReference type="InterPro" id="IPR001584">
    <property type="entry name" value="Integrase_cat-core"/>
</dbReference>
<dbReference type="Proteomes" id="UP000095281">
    <property type="component" value="Unplaced"/>
</dbReference>
<reference evidence="15" key="1">
    <citation type="submission" date="2016-11" db="UniProtKB">
        <authorList>
            <consortium name="WormBaseParasite"/>
        </authorList>
    </citation>
    <scope>IDENTIFICATION</scope>
</reference>
<dbReference type="InterPro" id="IPR012337">
    <property type="entry name" value="RNaseH-like_sf"/>
</dbReference>
<evidence type="ECO:0000256" key="3">
    <source>
        <dbReference type="ARBA" id="ARBA00022679"/>
    </source>
</evidence>
<feature type="domain" description="Reverse transcriptase" evidence="12">
    <location>
        <begin position="882"/>
        <end position="1061"/>
    </location>
</feature>
<evidence type="ECO:0000259" key="11">
    <source>
        <dbReference type="PROSITE" id="PS50158"/>
    </source>
</evidence>
<dbReference type="Gene3D" id="3.30.420.10">
    <property type="entry name" value="Ribonuclease H-like superfamily/Ribonuclease H"/>
    <property type="match status" value="1"/>
</dbReference>
<dbReference type="InterPro" id="IPR041588">
    <property type="entry name" value="Integrase_H2C2"/>
</dbReference>
<dbReference type="Gene3D" id="1.10.340.70">
    <property type="match status" value="1"/>
</dbReference>
<dbReference type="InterPro" id="IPR050951">
    <property type="entry name" value="Retrovirus_Pol_polyprotein"/>
</dbReference>
<dbReference type="Pfam" id="PF17921">
    <property type="entry name" value="Integrase_H2C2"/>
    <property type="match status" value="1"/>
</dbReference>
<keyword evidence="9" id="KW-0479">Metal-binding</keyword>
<dbReference type="SUPFAM" id="SSF57756">
    <property type="entry name" value="Retrovirus zinc finger-like domains"/>
    <property type="match status" value="1"/>
</dbReference>
<dbReference type="InterPro" id="IPR001878">
    <property type="entry name" value="Znf_CCHC"/>
</dbReference>
<protein>
    <recommendedName>
        <fullName evidence="1">RNA-directed DNA polymerase</fullName>
        <ecNumber evidence="1">2.7.7.49</ecNumber>
    </recommendedName>
</protein>
<dbReference type="GO" id="GO:0008233">
    <property type="term" value="F:peptidase activity"/>
    <property type="evidence" value="ECO:0007669"/>
    <property type="project" value="UniProtKB-KW"/>
</dbReference>
<keyword evidence="2" id="KW-0645">Protease</keyword>
<dbReference type="GO" id="GO:0042575">
    <property type="term" value="C:DNA polymerase complex"/>
    <property type="evidence" value="ECO:0007669"/>
    <property type="project" value="UniProtKB-ARBA"/>
</dbReference>
<dbReference type="Gene3D" id="3.30.70.270">
    <property type="match status" value="2"/>
</dbReference>
<dbReference type="FunFam" id="3.30.420.10:FF:000032">
    <property type="entry name" value="Retrovirus-related Pol polyprotein from transposon 297-like Protein"/>
    <property type="match status" value="1"/>
</dbReference>
<dbReference type="SUPFAM" id="SSF50630">
    <property type="entry name" value="Acid proteases"/>
    <property type="match status" value="1"/>
</dbReference>
<dbReference type="SUPFAM" id="SSF56672">
    <property type="entry name" value="DNA/RNA polymerases"/>
    <property type="match status" value="1"/>
</dbReference>
<dbReference type="InterPro" id="IPR043502">
    <property type="entry name" value="DNA/RNA_pol_sf"/>
</dbReference>
<dbReference type="WBParaSite" id="MhA1_Contig2419.frz3.fgene1">
    <property type="protein sequence ID" value="MhA1_Contig2419.frz3.fgene1"/>
    <property type="gene ID" value="MhA1_Contig2419.frz3.fgene1"/>
</dbReference>
<dbReference type="InterPro" id="IPR000477">
    <property type="entry name" value="RT_dom"/>
</dbReference>
<dbReference type="GO" id="GO:0003964">
    <property type="term" value="F:RNA-directed DNA polymerase activity"/>
    <property type="evidence" value="ECO:0007669"/>
    <property type="project" value="UniProtKB-KW"/>
</dbReference>
<evidence type="ECO:0000259" key="13">
    <source>
        <dbReference type="PROSITE" id="PS50994"/>
    </source>
</evidence>
<dbReference type="Gene3D" id="4.10.60.10">
    <property type="entry name" value="Zinc finger, CCHC-type"/>
    <property type="match status" value="1"/>
</dbReference>